<evidence type="ECO:0000256" key="1">
    <source>
        <dbReference type="SAM" id="SignalP"/>
    </source>
</evidence>
<evidence type="ECO:0000313" key="2">
    <source>
        <dbReference type="EMBL" id="PRQ06127.1"/>
    </source>
</evidence>
<gene>
    <name evidence="2" type="ORF">ENSA7_41610</name>
</gene>
<dbReference type="RefSeq" id="WP_106091107.1">
    <property type="nucleotide sequence ID" value="NZ_PVNL01000083.1"/>
</dbReference>
<evidence type="ECO:0000313" key="3">
    <source>
        <dbReference type="Proteomes" id="UP000238823"/>
    </source>
</evidence>
<evidence type="ECO:0008006" key="4">
    <source>
        <dbReference type="Google" id="ProtNLM"/>
    </source>
</evidence>
<organism evidence="2 3">
    <name type="scientific">Enhygromyxa salina</name>
    <dbReference type="NCBI Taxonomy" id="215803"/>
    <lineage>
        <taxon>Bacteria</taxon>
        <taxon>Pseudomonadati</taxon>
        <taxon>Myxococcota</taxon>
        <taxon>Polyangia</taxon>
        <taxon>Nannocystales</taxon>
        <taxon>Nannocystaceae</taxon>
        <taxon>Enhygromyxa</taxon>
    </lineage>
</organism>
<accession>A0A2S9YLZ2</accession>
<feature type="signal peptide" evidence="1">
    <location>
        <begin position="1"/>
        <end position="21"/>
    </location>
</feature>
<protein>
    <recommendedName>
        <fullName evidence="4">Lipoprotein</fullName>
    </recommendedName>
</protein>
<dbReference type="PROSITE" id="PS51257">
    <property type="entry name" value="PROKAR_LIPOPROTEIN"/>
    <property type="match status" value="1"/>
</dbReference>
<sequence>MCHPTPRAVALMLGWSLLGLAACQPSEAPRVELAVVVDGSGLEPEVSDLGWGVELNEARVVVADLLFTTAGELHDERQPAGAQLISRLASLLEARAWAHPGHQQGGEVIGELPGTHVIDFASEDGRELGLATLITGDYTALNFGLGRGQPELDGIDANDPLIGHTAILRGTASKLVDGATTEVAFTIIIDSPPDREIIGAPFEASVTEASSFEIGLRMLLRDSLEGDRLFDGIDFAALDAADGEADGQLLLVDPDEGDPQQVAALSDAYYAIRREFQTHDVFDAITHLDP</sequence>
<dbReference type="AlphaFoldDB" id="A0A2S9YLZ2"/>
<comment type="caution">
    <text evidence="2">The sequence shown here is derived from an EMBL/GenBank/DDBJ whole genome shotgun (WGS) entry which is preliminary data.</text>
</comment>
<proteinExistence type="predicted"/>
<dbReference type="EMBL" id="PVNL01000083">
    <property type="protein sequence ID" value="PRQ06127.1"/>
    <property type="molecule type" value="Genomic_DNA"/>
</dbReference>
<feature type="chain" id="PRO_5015541609" description="Lipoprotein" evidence="1">
    <location>
        <begin position="22"/>
        <end position="290"/>
    </location>
</feature>
<keyword evidence="1" id="KW-0732">Signal</keyword>
<dbReference type="Proteomes" id="UP000238823">
    <property type="component" value="Unassembled WGS sequence"/>
</dbReference>
<dbReference type="OrthoDB" id="5516925at2"/>
<reference evidence="2 3" key="1">
    <citation type="submission" date="2018-03" db="EMBL/GenBank/DDBJ databases">
        <title>Draft Genome Sequences of the Obligatory Marine Myxobacteria Enhygromyxa salina SWB007.</title>
        <authorList>
            <person name="Poehlein A."/>
            <person name="Moghaddam J.A."/>
            <person name="Harms H."/>
            <person name="Alanjari M."/>
            <person name="Koenig G.M."/>
            <person name="Daniel R."/>
            <person name="Schaeberle T.F."/>
        </authorList>
    </citation>
    <scope>NUCLEOTIDE SEQUENCE [LARGE SCALE GENOMIC DNA]</scope>
    <source>
        <strain evidence="2 3">SWB007</strain>
    </source>
</reference>
<name>A0A2S9YLZ2_9BACT</name>